<accession>Q1II64</accession>
<feature type="signal peptide" evidence="1">
    <location>
        <begin position="1"/>
        <end position="22"/>
    </location>
</feature>
<keyword evidence="3" id="KW-1185">Reference proteome</keyword>
<dbReference type="KEGG" id="aba:Acid345_4436"/>
<dbReference type="EMBL" id="CP000360">
    <property type="protein sequence ID" value="ABF43436.1"/>
    <property type="molecule type" value="Genomic_DNA"/>
</dbReference>
<evidence type="ECO:0000313" key="2">
    <source>
        <dbReference type="EMBL" id="ABF43436.1"/>
    </source>
</evidence>
<dbReference type="RefSeq" id="WP_011525233.1">
    <property type="nucleotide sequence ID" value="NC_008009.1"/>
</dbReference>
<evidence type="ECO:0008006" key="4">
    <source>
        <dbReference type="Google" id="ProtNLM"/>
    </source>
</evidence>
<dbReference type="Gene3D" id="2.130.10.10">
    <property type="entry name" value="YVTN repeat-like/Quinoprotein amine dehydrogenase"/>
    <property type="match status" value="3"/>
</dbReference>
<dbReference type="OrthoDB" id="120019at2"/>
<evidence type="ECO:0000256" key="1">
    <source>
        <dbReference type="SAM" id="SignalP"/>
    </source>
</evidence>
<protein>
    <recommendedName>
        <fullName evidence="4">40-residue YVTN beta-propeller repeat protein</fullName>
    </recommendedName>
</protein>
<dbReference type="PANTHER" id="PTHR47197">
    <property type="entry name" value="PROTEIN NIRF"/>
    <property type="match status" value="1"/>
</dbReference>
<sequence>MLKRYALLLLLLVAPICVFAQAAPSYTVAEIALLKYAPTTVPTFSYGAAPAGIAFDGQHIWIASSGDGRVIPLNTFDGSGAALGPGSVGTSPWALAYDGEYMWVTSYPDSAVYKFRPSGGSPISYPIKYGSRGIAFDGTYMWIANQPHNCVTRIRAIDGAFATCFPIGKEPMNVAFDGTDIWVTNFGDNTVSKLNTQTGAVIGTYSSGGSQPWGIAFVPEPIYGGARLMVVTNAGSNTAVLMLLDGSVNATIPVGLVPRGVIYDGHDVWVANSSSSSLSKIDWIDGGTTVTNYPVGKQPYALAFDGANVWAVNYGSNSVSKR</sequence>
<gene>
    <name evidence="2" type="ordered locus">Acid345_4436</name>
</gene>
<dbReference type="AlphaFoldDB" id="Q1II64"/>
<dbReference type="EnsemblBacteria" id="ABF43436">
    <property type="protein sequence ID" value="ABF43436"/>
    <property type="gene ID" value="Acid345_4436"/>
</dbReference>
<dbReference type="eggNOG" id="COG3391">
    <property type="taxonomic scope" value="Bacteria"/>
</dbReference>
<proteinExistence type="predicted"/>
<dbReference type="STRING" id="204669.Acid345_4436"/>
<organism evidence="2 3">
    <name type="scientific">Koribacter versatilis (strain Ellin345)</name>
    <dbReference type="NCBI Taxonomy" id="204669"/>
    <lineage>
        <taxon>Bacteria</taxon>
        <taxon>Pseudomonadati</taxon>
        <taxon>Acidobacteriota</taxon>
        <taxon>Terriglobia</taxon>
        <taxon>Terriglobales</taxon>
        <taxon>Candidatus Korobacteraceae</taxon>
        <taxon>Candidatus Korobacter</taxon>
    </lineage>
</organism>
<feature type="chain" id="PRO_5004191199" description="40-residue YVTN beta-propeller repeat protein" evidence="1">
    <location>
        <begin position="23"/>
        <end position="322"/>
    </location>
</feature>
<name>Q1II64_KORVE</name>
<dbReference type="HOGENOM" id="CLU_862718_0_0_0"/>
<dbReference type="Proteomes" id="UP000002432">
    <property type="component" value="Chromosome"/>
</dbReference>
<reference evidence="2 3" key="1">
    <citation type="journal article" date="2009" name="Appl. Environ. Microbiol.">
        <title>Three genomes from the phylum Acidobacteria provide insight into the lifestyles of these microorganisms in soils.</title>
        <authorList>
            <person name="Ward N.L."/>
            <person name="Challacombe J.F."/>
            <person name="Janssen P.H."/>
            <person name="Henrissat B."/>
            <person name="Coutinho P.M."/>
            <person name="Wu M."/>
            <person name="Xie G."/>
            <person name="Haft D.H."/>
            <person name="Sait M."/>
            <person name="Badger J."/>
            <person name="Barabote R.D."/>
            <person name="Bradley B."/>
            <person name="Brettin T.S."/>
            <person name="Brinkac L.M."/>
            <person name="Bruce D."/>
            <person name="Creasy T."/>
            <person name="Daugherty S.C."/>
            <person name="Davidsen T.M."/>
            <person name="DeBoy R.T."/>
            <person name="Detter J.C."/>
            <person name="Dodson R.J."/>
            <person name="Durkin A.S."/>
            <person name="Ganapathy A."/>
            <person name="Gwinn-Giglio M."/>
            <person name="Han C.S."/>
            <person name="Khouri H."/>
            <person name="Kiss H."/>
            <person name="Kothari S.P."/>
            <person name="Madupu R."/>
            <person name="Nelson K.E."/>
            <person name="Nelson W.C."/>
            <person name="Paulsen I."/>
            <person name="Penn K."/>
            <person name="Ren Q."/>
            <person name="Rosovitz M.J."/>
            <person name="Selengut J.D."/>
            <person name="Shrivastava S."/>
            <person name="Sullivan S.A."/>
            <person name="Tapia R."/>
            <person name="Thompson L.S."/>
            <person name="Watkins K.L."/>
            <person name="Yang Q."/>
            <person name="Yu C."/>
            <person name="Zafar N."/>
            <person name="Zhou L."/>
            <person name="Kuske C.R."/>
        </authorList>
    </citation>
    <scope>NUCLEOTIDE SEQUENCE [LARGE SCALE GENOMIC DNA]</scope>
    <source>
        <strain evidence="2 3">Ellin345</strain>
    </source>
</reference>
<evidence type="ECO:0000313" key="3">
    <source>
        <dbReference type="Proteomes" id="UP000002432"/>
    </source>
</evidence>
<dbReference type="SUPFAM" id="SSF75011">
    <property type="entry name" value="3-carboxy-cis,cis-mucoante lactonizing enzyme"/>
    <property type="match status" value="1"/>
</dbReference>
<dbReference type="PANTHER" id="PTHR47197:SF3">
    <property type="entry name" value="DIHYDRO-HEME D1 DEHYDROGENASE"/>
    <property type="match status" value="1"/>
</dbReference>
<keyword evidence="1" id="KW-0732">Signal</keyword>
<dbReference type="InterPro" id="IPR051200">
    <property type="entry name" value="Host-pathogen_enzymatic-act"/>
</dbReference>
<dbReference type="InterPro" id="IPR015943">
    <property type="entry name" value="WD40/YVTN_repeat-like_dom_sf"/>
</dbReference>
<dbReference type="SUPFAM" id="SSF63825">
    <property type="entry name" value="YWTD domain"/>
    <property type="match status" value="1"/>
</dbReference>